<dbReference type="GO" id="GO:0005201">
    <property type="term" value="F:extracellular matrix structural constituent"/>
    <property type="evidence" value="ECO:0007669"/>
    <property type="project" value="TreeGrafter"/>
</dbReference>
<keyword evidence="2" id="KW-0964">Secreted</keyword>
<dbReference type="PROSITE" id="PS00514">
    <property type="entry name" value="FIBRINOGEN_C_1"/>
    <property type="match status" value="1"/>
</dbReference>
<dbReference type="PANTHER" id="PTHR47221:SF5">
    <property type="entry name" value="FIBRINOGEN C-TERMINAL DOMAIN-CONTAINING PROTEIN"/>
    <property type="match status" value="1"/>
</dbReference>
<dbReference type="InterPro" id="IPR020837">
    <property type="entry name" value="Fibrinogen_CS"/>
</dbReference>
<dbReference type="Proteomes" id="UP000472263">
    <property type="component" value="Chromosome 4"/>
</dbReference>
<dbReference type="InterPro" id="IPR037579">
    <property type="entry name" value="FIB_ANG-like"/>
</dbReference>
<dbReference type="RefSeq" id="XP_029904628.1">
    <property type="nucleotide sequence ID" value="XM_030048768.1"/>
</dbReference>
<dbReference type="Gene3D" id="3.90.215.10">
    <property type="entry name" value="Gamma Fibrinogen, chain A, domain 1"/>
    <property type="match status" value="1"/>
</dbReference>
<feature type="coiled-coil region" evidence="5">
    <location>
        <begin position="167"/>
        <end position="201"/>
    </location>
</feature>
<evidence type="ECO:0000313" key="8">
    <source>
        <dbReference type="Ensembl" id="ENSMMDP00005026883.1"/>
    </source>
</evidence>
<dbReference type="GO" id="GO:0034116">
    <property type="term" value="P:positive regulation of heterotypic cell-cell adhesion"/>
    <property type="evidence" value="ECO:0007669"/>
    <property type="project" value="TreeGrafter"/>
</dbReference>
<feature type="domain" description="Fibrinogen C-terminal" evidence="7">
    <location>
        <begin position="227"/>
        <end position="450"/>
    </location>
</feature>
<feature type="chain" id="PRO_5025546163" evidence="6">
    <location>
        <begin position="21"/>
        <end position="452"/>
    </location>
</feature>
<dbReference type="GO" id="GO:0030674">
    <property type="term" value="F:protein-macromolecule adaptor activity"/>
    <property type="evidence" value="ECO:0007669"/>
    <property type="project" value="TreeGrafter"/>
</dbReference>
<dbReference type="InterPro" id="IPR014716">
    <property type="entry name" value="Fibrinogen_a/b/g_C_1"/>
</dbReference>
<dbReference type="PANTHER" id="PTHR47221">
    <property type="entry name" value="FIBRINOGEN ALPHA CHAIN"/>
    <property type="match status" value="1"/>
</dbReference>
<keyword evidence="9" id="KW-1185">Reference proteome</keyword>
<reference evidence="8" key="1">
    <citation type="submission" date="2019-06" db="EMBL/GenBank/DDBJ databases">
        <authorList>
            <consortium name="Wellcome Sanger Institute Data Sharing"/>
        </authorList>
    </citation>
    <scope>NUCLEOTIDE SEQUENCE [LARGE SCALE GENOMIC DNA]</scope>
</reference>
<proteinExistence type="predicted"/>
<dbReference type="GO" id="GO:0042730">
    <property type="term" value="P:fibrinolysis"/>
    <property type="evidence" value="ECO:0007669"/>
    <property type="project" value="TreeGrafter"/>
</dbReference>
<dbReference type="InParanoid" id="A0A667YKK6"/>
<name>A0A667YKK6_9TELE</name>
<evidence type="ECO:0000313" key="9">
    <source>
        <dbReference type="Proteomes" id="UP000472263"/>
    </source>
</evidence>
<reference evidence="8" key="3">
    <citation type="submission" date="2025-09" db="UniProtKB">
        <authorList>
            <consortium name="Ensembl"/>
        </authorList>
    </citation>
    <scope>IDENTIFICATION</scope>
</reference>
<protein>
    <submittedName>
        <fullName evidence="8">Angiopoietin-related protein 4-like</fullName>
    </submittedName>
</protein>
<keyword evidence="5" id="KW-0175">Coiled coil</keyword>
<dbReference type="SUPFAM" id="SSF56496">
    <property type="entry name" value="Fibrinogen C-terminal domain-like"/>
    <property type="match status" value="1"/>
</dbReference>
<gene>
    <name evidence="8" type="primary">LOC115357371</name>
</gene>
<dbReference type="SMART" id="SM00186">
    <property type="entry name" value="FBG"/>
    <property type="match status" value="1"/>
</dbReference>
<evidence type="ECO:0000256" key="3">
    <source>
        <dbReference type="ARBA" id="ARBA00023157"/>
    </source>
</evidence>
<dbReference type="GO" id="GO:0005577">
    <property type="term" value="C:fibrinogen complex"/>
    <property type="evidence" value="ECO:0007669"/>
    <property type="project" value="TreeGrafter"/>
</dbReference>
<feature type="signal peptide" evidence="6">
    <location>
        <begin position="1"/>
        <end position="20"/>
    </location>
</feature>
<dbReference type="AlphaFoldDB" id="A0A667YKK6"/>
<dbReference type="Ensembl" id="ENSMMDT00005027439.1">
    <property type="protein sequence ID" value="ENSMMDP00005026883.1"/>
    <property type="gene ID" value="ENSMMDG00005012801.1"/>
</dbReference>
<dbReference type="NCBIfam" id="NF040941">
    <property type="entry name" value="GGGWT_bact"/>
    <property type="match status" value="1"/>
</dbReference>
<dbReference type="Pfam" id="PF00147">
    <property type="entry name" value="Fibrinogen_C"/>
    <property type="match status" value="1"/>
</dbReference>
<evidence type="ECO:0000256" key="2">
    <source>
        <dbReference type="ARBA" id="ARBA00022525"/>
    </source>
</evidence>
<comment type="subcellular location">
    <subcellularLocation>
        <location evidence="1">Secreted</location>
    </subcellularLocation>
</comment>
<evidence type="ECO:0000256" key="5">
    <source>
        <dbReference type="SAM" id="Coils"/>
    </source>
</evidence>
<organism evidence="8 9">
    <name type="scientific">Myripristis murdjan</name>
    <name type="common">pinecone soldierfish</name>
    <dbReference type="NCBI Taxonomy" id="586833"/>
    <lineage>
        <taxon>Eukaryota</taxon>
        <taxon>Metazoa</taxon>
        <taxon>Chordata</taxon>
        <taxon>Craniata</taxon>
        <taxon>Vertebrata</taxon>
        <taxon>Euteleostomi</taxon>
        <taxon>Actinopterygii</taxon>
        <taxon>Neopterygii</taxon>
        <taxon>Teleostei</taxon>
        <taxon>Neoteleostei</taxon>
        <taxon>Acanthomorphata</taxon>
        <taxon>Holocentriformes</taxon>
        <taxon>Holocentridae</taxon>
        <taxon>Myripristis</taxon>
    </lineage>
</organism>
<reference evidence="8" key="2">
    <citation type="submission" date="2025-08" db="UniProtKB">
        <authorList>
            <consortium name="Ensembl"/>
        </authorList>
    </citation>
    <scope>IDENTIFICATION</scope>
</reference>
<keyword evidence="4" id="KW-0325">Glycoprotein</keyword>
<sequence>MKTPLLLLVLVTVLVHVGSSFPTERRGSQGGRDKYSTWDDVNVVAHGLLQLGQALKEHVDKTKVQMRDVNTKLKAFNSTVAELQREQQEQGAALRARGQEAEERATLAAELAEEVRLKVEEMKSESRSIHSRMDQLEEKVDGALREPVAVESNYSDHSGASLVQRLMEAQSRRIDDLVEKIKQQQDKLEKQSLHLQTLQSKVAQKRFKLYRRRDEETALSGQTLQSDAPTGLARDCHDLFAQGQRASGVYTIQPQDSAPFNVLCEMTSEGGWTVIQKRHDGSQNFNQLWEHYQRGFGSLNGEFWLGLENIHSISKQGQYTLQVEVSDWAGQEQSARYQFRLGGAEKKYTLHLEQDFSGVLERIVTTGASGLPFSTLDNDNDLSADVNCAKLLSGGWWFSSCGESNLNGKYPRGPRLLRKQQSRRQVMFWMTTGGHNTSLRSTVLKIRPVTVK</sequence>
<keyword evidence="3" id="KW-1015">Disulfide bond</keyword>
<evidence type="ECO:0000256" key="6">
    <source>
        <dbReference type="SAM" id="SignalP"/>
    </source>
</evidence>
<evidence type="ECO:0000256" key="1">
    <source>
        <dbReference type="ARBA" id="ARBA00004613"/>
    </source>
</evidence>
<dbReference type="GeneID" id="115357371"/>
<dbReference type="InterPro" id="IPR036056">
    <property type="entry name" value="Fibrinogen-like_C"/>
</dbReference>
<evidence type="ECO:0000259" key="7">
    <source>
        <dbReference type="PROSITE" id="PS51406"/>
    </source>
</evidence>
<dbReference type="InterPro" id="IPR002181">
    <property type="entry name" value="Fibrinogen_a/b/g_C_dom"/>
</dbReference>
<dbReference type="PROSITE" id="PS51406">
    <property type="entry name" value="FIBRINOGEN_C_2"/>
    <property type="match status" value="1"/>
</dbReference>
<accession>A0A667YKK6</accession>
<dbReference type="GO" id="GO:0072377">
    <property type="term" value="P:blood coagulation, common pathway"/>
    <property type="evidence" value="ECO:0007669"/>
    <property type="project" value="TreeGrafter"/>
</dbReference>
<dbReference type="GeneTree" id="ENSGT00940000159478"/>
<dbReference type="CDD" id="cd00087">
    <property type="entry name" value="FReD"/>
    <property type="match status" value="1"/>
</dbReference>
<keyword evidence="6" id="KW-0732">Signal</keyword>
<dbReference type="GO" id="GO:0070527">
    <property type="term" value="P:platelet aggregation"/>
    <property type="evidence" value="ECO:0007669"/>
    <property type="project" value="TreeGrafter"/>
</dbReference>
<evidence type="ECO:0000256" key="4">
    <source>
        <dbReference type="ARBA" id="ARBA00023180"/>
    </source>
</evidence>
<dbReference type="OrthoDB" id="6145874at2759"/>